<evidence type="ECO:0000313" key="2">
    <source>
        <dbReference type="Proteomes" id="UP000007151"/>
    </source>
</evidence>
<organism evidence="1 2">
    <name type="scientific">Danaus plexippus plexippus</name>
    <dbReference type="NCBI Taxonomy" id="278856"/>
    <lineage>
        <taxon>Eukaryota</taxon>
        <taxon>Metazoa</taxon>
        <taxon>Ecdysozoa</taxon>
        <taxon>Arthropoda</taxon>
        <taxon>Hexapoda</taxon>
        <taxon>Insecta</taxon>
        <taxon>Pterygota</taxon>
        <taxon>Neoptera</taxon>
        <taxon>Endopterygota</taxon>
        <taxon>Lepidoptera</taxon>
        <taxon>Glossata</taxon>
        <taxon>Ditrysia</taxon>
        <taxon>Papilionoidea</taxon>
        <taxon>Nymphalidae</taxon>
        <taxon>Danainae</taxon>
        <taxon>Danaini</taxon>
        <taxon>Danaina</taxon>
        <taxon>Danaus</taxon>
        <taxon>Danaus</taxon>
    </lineage>
</organism>
<protein>
    <submittedName>
        <fullName evidence="1">Uncharacterized protein</fullName>
    </submittedName>
</protein>
<sequence>MLSGARRLSAETFTTNSYQNDTFEYNSKDLSTSLAEFRISPRAGSRKSIVNSESGEEGLTVHLGTLVS</sequence>
<dbReference type="KEGG" id="dpl:KGM_207729"/>
<reference evidence="1 2" key="1">
    <citation type="journal article" date="2011" name="Cell">
        <title>The monarch butterfly genome yields insights into long-distance migration.</title>
        <authorList>
            <person name="Zhan S."/>
            <person name="Merlin C."/>
            <person name="Boore J.L."/>
            <person name="Reppert S.M."/>
        </authorList>
    </citation>
    <scope>NUCLEOTIDE SEQUENCE [LARGE SCALE GENOMIC DNA]</scope>
    <source>
        <strain evidence="1">F-2</strain>
    </source>
</reference>
<name>A0A212ENE0_DANPL</name>
<dbReference type="InParanoid" id="A0A212ENE0"/>
<dbReference type="EMBL" id="AGBW02013681">
    <property type="protein sequence ID" value="OWR42977.1"/>
    <property type="molecule type" value="Genomic_DNA"/>
</dbReference>
<proteinExistence type="predicted"/>
<evidence type="ECO:0000313" key="1">
    <source>
        <dbReference type="EMBL" id="OWR42977.1"/>
    </source>
</evidence>
<dbReference type="Proteomes" id="UP000007151">
    <property type="component" value="Unassembled WGS sequence"/>
</dbReference>
<gene>
    <name evidence="1" type="ORF">KGM_207729</name>
</gene>
<dbReference type="AlphaFoldDB" id="A0A212ENE0"/>
<comment type="caution">
    <text evidence="1">The sequence shown here is derived from an EMBL/GenBank/DDBJ whole genome shotgun (WGS) entry which is preliminary data.</text>
</comment>
<accession>A0A212ENE0</accession>
<keyword evidence="2" id="KW-1185">Reference proteome</keyword>